<evidence type="ECO:0000313" key="1">
    <source>
        <dbReference type="EMBL" id="AIU39527.1"/>
    </source>
</evidence>
<dbReference type="EMBL" id="KM924294">
    <property type="protein sequence ID" value="AIU39527.1"/>
    <property type="molecule type" value="Genomic_DNA"/>
</dbReference>
<reference evidence="1 2" key="1">
    <citation type="journal article" date="2015" name="Genome Announc.">
        <title>Genome sequences of equid herpesviruses 2 and 5.</title>
        <authorList>
            <person name="Wilkie G.S."/>
            <person name="Kerr K."/>
            <person name="Stewart J.P."/>
            <person name="Studdert M.J."/>
            <person name="Davison A.J."/>
        </authorList>
    </citation>
    <scope>NUCLEOTIDE SEQUENCE [LARGE SCALE GENOMIC DNA]</scope>
    <source>
        <strain evidence="1">G9/92</strain>
    </source>
</reference>
<accession>A0A0B4Q5G7</accession>
<organism evidence="1 2">
    <name type="scientific">Equid gammaherpesvirus 2</name>
    <name type="common">Equine herpesvirus 2</name>
    <dbReference type="NCBI Taxonomy" id="12657"/>
    <lineage>
        <taxon>Viruses</taxon>
        <taxon>Duplodnaviria</taxon>
        <taxon>Heunggongvirae</taxon>
        <taxon>Peploviricota</taxon>
        <taxon>Herviviricetes</taxon>
        <taxon>Herpesvirales</taxon>
        <taxon>Orthoherpesviridae</taxon>
        <taxon>Gammaherpesvirinae</taxon>
        <taxon>Percavirus</taxon>
        <taxon>Percavirus equidgamma2</taxon>
    </lineage>
</organism>
<proteinExistence type="predicted"/>
<evidence type="ECO:0000313" key="2">
    <source>
        <dbReference type="Proteomes" id="UP000163076"/>
    </source>
</evidence>
<sequence length="116" mass="13569">MISMAYAMMLLTRVCWVPTTEHILRQPGGRYITIKEVWHHHRGIYRPCSAPDVTQVALDLQVVSRLRYKLSKSLNRQEKMFIQGAVDGIVNSKTIDSWKLKDPWKTRFEKQLKGEL</sequence>
<protein>
    <submittedName>
        <fullName evidence="1">Protein E5A</fullName>
    </submittedName>
</protein>
<gene>
    <name evidence="1" type="primary">E5A</name>
</gene>
<dbReference type="Proteomes" id="UP000163076">
    <property type="component" value="Segment"/>
</dbReference>
<name>A0A0B4Q5G7_9GAMA</name>